<dbReference type="InterPro" id="IPR014512">
    <property type="entry name" value="O_gly_hydro"/>
</dbReference>
<dbReference type="Proteomes" id="UP000664144">
    <property type="component" value="Unassembled WGS sequence"/>
</dbReference>
<dbReference type="PANTHER" id="PTHR47791:SF3">
    <property type="entry name" value="MEIOTICALLY UP-REGULATED GENE 191 PROTEIN"/>
    <property type="match status" value="1"/>
</dbReference>
<dbReference type="AlphaFoldDB" id="A0A939ETK1"/>
<protein>
    <recommendedName>
        <fullName evidence="3">Glycosyl hydrolase</fullName>
    </recommendedName>
</protein>
<accession>A0A939ETK1</accession>
<name>A0A939ETK1_9BACT</name>
<dbReference type="RefSeq" id="WP_206980226.1">
    <property type="nucleotide sequence ID" value="NZ_JAFLQZ010000001.1"/>
</dbReference>
<sequence length="384" mass="42971">MFSLLFLRNGAALLGGLLLSACQEPTDDAVAPPKPTPPVVAVANWAARADSAQAALQQYYWAPTGQYYWQNNLGRPDFNYWWQAHGLDILLDGYQRTNKAEFLTRIQNLQQGTKARNGNTWLNNWYDDMAWHAVANLRAFQLTQDPAYKAIALLLWADLKTGWNELQGGGIAWKKDQLYYKTTPSTAPSIILAARLYQLDRNPDDLTWARRMYDWQKNTLVEPNGMVWDGINDEGTGNKKYHFSYSQGVFIGAGLEMYRATRQTSYLDDANRTASYVLNDSQLSPGGVVGNEGGGDGGLFKGILVRYLSLLATEPAVSASTRASYVNFLRFNGESLYRRGTSRPQYLFNTNWTSPPGATVDGSTQMSGVMMFEVMADLQARKLF</sequence>
<keyword evidence="2" id="KW-1185">Reference proteome</keyword>
<dbReference type="EMBL" id="JAFLQZ010000001">
    <property type="protein sequence ID" value="MBO0356706.1"/>
    <property type="molecule type" value="Genomic_DNA"/>
</dbReference>
<evidence type="ECO:0000313" key="2">
    <source>
        <dbReference type="Proteomes" id="UP000664144"/>
    </source>
</evidence>
<evidence type="ECO:0008006" key="3">
    <source>
        <dbReference type="Google" id="ProtNLM"/>
    </source>
</evidence>
<dbReference type="GO" id="GO:0005975">
    <property type="term" value="P:carbohydrate metabolic process"/>
    <property type="evidence" value="ECO:0007669"/>
    <property type="project" value="InterPro"/>
</dbReference>
<dbReference type="PANTHER" id="PTHR47791">
    <property type="entry name" value="MEIOTICALLY UP-REGULATED GENE 191 PROTEIN"/>
    <property type="match status" value="1"/>
</dbReference>
<dbReference type="PIRSF" id="PIRSF021505">
    <property type="entry name" value="O_gly_hdrol"/>
    <property type="match status" value="1"/>
</dbReference>
<dbReference type="InterPro" id="IPR053169">
    <property type="entry name" value="MUG_Protein"/>
</dbReference>
<dbReference type="InterPro" id="IPR005198">
    <property type="entry name" value="Glyco_hydro_76"/>
</dbReference>
<comment type="caution">
    <text evidence="1">The sequence shown here is derived from an EMBL/GenBank/DDBJ whole genome shotgun (WGS) entry which is preliminary data.</text>
</comment>
<evidence type="ECO:0000313" key="1">
    <source>
        <dbReference type="EMBL" id="MBO0356706.1"/>
    </source>
</evidence>
<dbReference type="Gene3D" id="1.50.10.20">
    <property type="match status" value="1"/>
</dbReference>
<dbReference type="SUPFAM" id="SSF48208">
    <property type="entry name" value="Six-hairpin glycosidases"/>
    <property type="match status" value="1"/>
</dbReference>
<dbReference type="Pfam" id="PF03663">
    <property type="entry name" value="Glyco_hydro_76"/>
    <property type="match status" value="1"/>
</dbReference>
<dbReference type="InterPro" id="IPR008928">
    <property type="entry name" value="6-hairpin_glycosidase_sf"/>
</dbReference>
<proteinExistence type="predicted"/>
<organism evidence="1 2">
    <name type="scientific">Hymenobacter telluris</name>
    <dbReference type="NCBI Taxonomy" id="2816474"/>
    <lineage>
        <taxon>Bacteria</taxon>
        <taxon>Pseudomonadati</taxon>
        <taxon>Bacteroidota</taxon>
        <taxon>Cytophagia</taxon>
        <taxon>Cytophagales</taxon>
        <taxon>Hymenobacteraceae</taxon>
        <taxon>Hymenobacter</taxon>
    </lineage>
</organism>
<reference evidence="1" key="1">
    <citation type="submission" date="2021-03" db="EMBL/GenBank/DDBJ databases">
        <authorList>
            <person name="Kim M.K."/>
        </authorList>
    </citation>
    <scope>NUCLEOTIDE SEQUENCE</scope>
    <source>
        <strain evidence="1">BT186</strain>
    </source>
</reference>
<gene>
    <name evidence="1" type="ORF">J0X19_01995</name>
</gene>